<proteinExistence type="predicted"/>
<organism evidence="2">
    <name type="scientific">uncultured Caudovirales phage</name>
    <dbReference type="NCBI Taxonomy" id="2100421"/>
    <lineage>
        <taxon>Viruses</taxon>
        <taxon>Duplodnaviria</taxon>
        <taxon>Heunggongvirae</taxon>
        <taxon>Uroviricota</taxon>
        <taxon>Caudoviricetes</taxon>
        <taxon>Peduoviridae</taxon>
        <taxon>Maltschvirus</taxon>
        <taxon>Maltschvirus maltsch</taxon>
    </lineage>
</organism>
<evidence type="ECO:0000313" key="2">
    <source>
        <dbReference type="EMBL" id="CAB4219207.1"/>
    </source>
</evidence>
<sequence>MAVQLKISSIKSINGSSLNTIIDLSNFNFSTIKSAIDEFLTSINYSQLNGEISVDIQGISTNSIIIRNGLTVYGAQQQNGSYPEVIKMYPSGAITAKNVVVDDVLEGKRLRLKVYGVLPPTAVPGEIVYITAQNGRVEGFYGYLQSTGWCLLSCGGGSGNGTCTASVTRSVTPNTIAGDGELLSPGLLPIPAPIPTTSYLLFVNGAQITIGDGDINASAYFSKDGGVTATIYAQVDVTDELYWNTTTAGYGLDGGDFVTLMYSTVDTNCAEANGTICITNILTAGNTESVFLQLGIDVIMEDPATSNCPITVCTLPIPTIEPEGIDLPYGYFLTNSVLAFDISTGCSGCAIIGFGLPQTMDETEFDSIRIFKDISGVYTDVTILTGPYAPNYSTRTIYAEVCSFSEFYLVPVDSAIPTTTTTTAAPTTTTTAAPTTTTTTAAPTTTTTTAAATTSTTTAGGTTTTTAAPTTSTTTEAATTSTTTAAPTTSTTTAAPTTSTTTNAATTSTTTAAPVLIYRSQNCDTLDVLNLDFTTLLGITPLDGKVYYLNFVGGISDGCYTIISSTYGTPDRIVNTASSTIVDCATCLSSILTTTTSTTTAAPTTSTTTAGGGTTTTTTISCDDFTATINGAGPFDIDLHGFDGTGYTITQAGSTIASGTLPDSLPGTALATDNLLVITLDNGCVFTYEFDGVSWNRVTGRTTTTTTAAATTTTTTAAPTTTTTTILIAPGTTTTTTAAPTTSTTTAAPTTSTTTEAATTSTTTAGEITTTTTTAAPCTCTSIENPMPTPNNFNYIDCDDIPQMVEIAPFDTLNNICLTSYTPNPELNITTNGSCAFDRVAWNCVIGETTSTTTKR</sequence>
<feature type="region of interest" description="Disordered" evidence="1">
    <location>
        <begin position="734"/>
        <end position="763"/>
    </location>
</feature>
<protein>
    <submittedName>
        <fullName evidence="2">Uncharacterized protein</fullName>
    </submittedName>
</protein>
<evidence type="ECO:0000256" key="1">
    <source>
        <dbReference type="SAM" id="MobiDB-lite"/>
    </source>
</evidence>
<gene>
    <name evidence="2" type="ORF">UFOVP1604_290</name>
</gene>
<accession>A0A6J5SXR0</accession>
<name>A0A6J5SXR0_9CAUD</name>
<feature type="region of interest" description="Disordered" evidence="1">
    <location>
        <begin position="419"/>
        <end position="506"/>
    </location>
</feature>
<reference evidence="2" key="1">
    <citation type="submission" date="2020-05" db="EMBL/GenBank/DDBJ databases">
        <authorList>
            <person name="Chiriac C."/>
            <person name="Salcher M."/>
            <person name="Ghai R."/>
            <person name="Kavagutti S V."/>
        </authorList>
    </citation>
    <scope>NUCLEOTIDE SEQUENCE</scope>
</reference>
<dbReference type="EMBL" id="LR797474">
    <property type="protein sequence ID" value="CAB4219207.1"/>
    <property type="molecule type" value="Genomic_DNA"/>
</dbReference>